<dbReference type="GO" id="GO:0019902">
    <property type="term" value="F:phosphatase binding"/>
    <property type="evidence" value="ECO:0007669"/>
    <property type="project" value="InterPro"/>
</dbReference>
<dbReference type="OrthoDB" id="6724830at2759"/>
<reference evidence="2" key="1">
    <citation type="submission" date="2025-08" db="UniProtKB">
        <authorList>
            <consortium name="RefSeq"/>
        </authorList>
    </citation>
    <scope>IDENTIFICATION</scope>
    <source>
        <tissue evidence="2">Whole larval tissue</tissue>
    </source>
</reference>
<keyword evidence="1" id="KW-1185">Reference proteome</keyword>
<accession>A0A9R0EGA1</accession>
<dbReference type="AlphaFoldDB" id="A0A9R0EGA1"/>
<evidence type="ECO:0000313" key="1">
    <source>
        <dbReference type="Proteomes" id="UP000829999"/>
    </source>
</evidence>
<dbReference type="RefSeq" id="XP_035431508.2">
    <property type="nucleotide sequence ID" value="XM_035575615.2"/>
</dbReference>
<sequence length="445" mass="50819">MADEDDEGGFGGLYENGHWTWDEQTQGLLFVSDLPPAHVEAVQITSKAPTGTIEFRDDIDLIEQLRYKRRYQRKPTPGKVDLVTLQDVKDIALYTAPVSILSPMLIDLLHLPSTERFLRALIFCCAYYLQIAEEMSKRIADLANKVRTKQCEILENQFRENLSDLRILVAKEYCILLIGGGEMKKFHHMGKEKKRRSLSDKDARLFETFVRMSVQIVYLALGRRNFHQIELECHRVLKSEIFNTVEHTLKTGYHSKMIPEEKKVLMGACVHHVKKLNTRSPLMNEMFCRRPIDFRLMGLGVIKYTQLSTRLDFLHLVVSGPEEKLLESNMSVGLIGMPRSLFDIMLRPIVGQTTEKSKASVMSAKSIQRKSLQAPQRLYPEIILPPRDSIEMDLPSVFPDTSAEVRPVSQTQLRRWRNRFIRLTKPTSATVAAAAPVVPARAVSA</sequence>
<gene>
    <name evidence="2" type="primary">LOC118263551</name>
</gene>
<dbReference type="Pfam" id="PF14895">
    <property type="entry name" value="PPPI_inhib"/>
    <property type="match status" value="1"/>
</dbReference>
<organism evidence="1 2">
    <name type="scientific">Spodoptera frugiperda</name>
    <name type="common">Fall armyworm</name>
    <dbReference type="NCBI Taxonomy" id="7108"/>
    <lineage>
        <taxon>Eukaryota</taxon>
        <taxon>Metazoa</taxon>
        <taxon>Ecdysozoa</taxon>
        <taxon>Arthropoda</taxon>
        <taxon>Hexapoda</taxon>
        <taxon>Insecta</taxon>
        <taxon>Pterygota</taxon>
        <taxon>Neoptera</taxon>
        <taxon>Endopterygota</taxon>
        <taxon>Lepidoptera</taxon>
        <taxon>Glossata</taxon>
        <taxon>Ditrysia</taxon>
        <taxon>Noctuoidea</taxon>
        <taxon>Noctuidae</taxon>
        <taxon>Amphipyrinae</taxon>
        <taxon>Spodoptera</taxon>
    </lineage>
</organism>
<evidence type="ECO:0000313" key="2">
    <source>
        <dbReference type="RefSeq" id="XP_035431508.2"/>
    </source>
</evidence>
<dbReference type="PANTHER" id="PTHR21055:SF3">
    <property type="entry name" value="PROTEIN PHOSPHATASE 1 REGULATORY SUBUNIT 36"/>
    <property type="match status" value="1"/>
</dbReference>
<proteinExistence type="predicted"/>
<name>A0A9R0EGA1_SPOFR</name>
<protein>
    <submittedName>
        <fullName evidence="2">Protein phosphatase 1 regulatory subunit 36 isoform X1</fullName>
    </submittedName>
</protein>
<dbReference type="GeneID" id="118263551"/>
<dbReference type="Proteomes" id="UP000829999">
    <property type="component" value="Chromosome 27"/>
</dbReference>
<dbReference type="PANTHER" id="PTHR21055">
    <property type="entry name" value="PROTEIN PHOSPHATASE 1 REGULATORY SUBUNIT 36"/>
    <property type="match status" value="1"/>
</dbReference>
<dbReference type="InterPro" id="IPR026142">
    <property type="entry name" value="Pro_pase_1_reg_su_36"/>
</dbReference>